<reference evidence="3" key="1">
    <citation type="journal article" date="2020" name="bioRxiv">
        <title>Comparative genomics of Chlamydomonas.</title>
        <authorList>
            <person name="Craig R.J."/>
            <person name="Hasan A.R."/>
            <person name="Ness R.W."/>
            <person name="Keightley P.D."/>
        </authorList>
    </citation>
    <scope>NUCLEOTIDE SEQUENCE</scope>
    <source>
        <strain evidence="3">CCAP 11/70</strain>
    </source>
</reference>
<feature type="region of interest" description="Disordered" evidence="1">
    <location>
        <begin position="1"/>
        <end position="40"/>
    </location>
</feature>
<comment type="caution">
    <text evidence="3">The sequence shown here is derived from an EMBL/GenBank/DDBJ whole genome shotgun (WGS) entry which is preliminary data.</text>
</comment>
<dbReference type="EMBL" id="JAEHOE010000297">
    <property type="protein sequence ID" value="KAG2482013.1"/>
    <property type="molecule type" value="Genomic_DNA"/>
</dbReference>
<feature type="compositionally biased region" description="Pro residues" evidence="1">
    <location>
        <begin position="531"/>
        <end position="573"/>
    </location>
</feature>
<feature type="compositionally biased region" description="Acidic residues" evidence="1">
    <location>
        <begin position="714"/>
        <end position="725"/>
    </location>
</feature>
<protein>
    <submittedName>
        <fullName evidence="3">Uncharacterized protein</fullName>
    </submittedName>
</protein>
<feature type="compositionally biased region" description="Gly residues" evidence="1">
    <location>
        <begin position="854"/>
        <end position="864"/>
    </location>
</feature>
<feature type="compositionally biased region" description="Pro residues" evidence="1">
    <location>
        <begin position="443"/>
        <end position="460"/>
    </location>
</feature>
<dbReference type="OrthoDB" id="550838at2759"/>
<evidence type="ECO:0000313" key="3">
    <source>
        <dbReference type="EMBL" id="KAG2482013.1"/>
    </source>
</evidence>
<feature type="compositionally biased region" description="Gly residues" evidence="1">
    <location>
        <begin position="766"/>
        <end position="788"/>
    </location>
</feature>
<feature type="compositionally biased region" description="Pro residues" evidence="1">
    <location>
        <begin position="790"/>
        <end position="810"/>
    </location>
</feature>
<keyword evidence="2" id="KW-0472">Membrane</keyword>
<feature type="compositionally biased region" description="Basic and acidic residues" evidence="1">
    <location>
        <begin position="395"/>
        <end position="420"/>
    </location>
</feature>
<sequence>MAGPSPTGCHGQRTSPPRQQLTATAAACGGADHPPSPAAVGPARWPCPGPCYRSPTPSSSPPLPLLLPLPPLPLLLLLLLLQAAPLVSAGEDFYPGVNITGSPGAVPWVGCGFFSLSYSLWCDPAPVTAYVALASECAMPQYTSPGLPPSGNASAANATLVASGVPGLAAPAGCLPSKAYGAALLCTNRTACVVDWQGVDSNPWELCLVVMGTFYNATLPTNITVANISRPGPNVTVLVNSTSLCDVRLTGRTEALPPPVYSPPDETPAFLWWQILLMVVAGCFGLVLAFGLMLLLWRLCCGRRLHAPVHPGPAGGYAGGSAEAEAALAAALPKDLKGVPPALVLAAYGTQLRDPRYDDPFRYVPEDRDLLRPGQAHAGPKPSAFPPIPGASPRPDPRERPREPRDLRDPKGGADRDRLAPRRGSLMAALSAPGTPRAGHSPPHAPAPAPPPPAPAPPPRGASREDVSTRPETPIGPPSPGGVMPAAALPPAAEAAPAAPPAEAPPAKKGFFDRFKKKKPEAAAAAAAAAPEPPPPEPNMQHQPPPPYDPNYPYPPYDPGQPPPPYGQPPPYGHQPGGGPMGMGAEPDPFARSGAPGYGHPGPHPGQGGPPPPPYGPYGTGPQPPQPFGQDPYGGGPGPGPGLGPQQWGPGPGPGPGPEPESAFGSPVQREPSLAAFQRQPSYGSAPQRQPSGQAPYEAQAPQRGPPMGSLTGGDDEEEEDEDDLAPPARPAYGSAPRGGGSFSGGPPPPALPPRPGALAALRGPGLFGPGPGPGLGPGSAVGPGLGPGPASPPRPSPGGLPPLGGPLPAGPGMGMGMSMGPGAGAGPRKLSPLSRPPMQRDMEEEDDFEMDRGGGGGGGGGPGPSRLSSGGAKPQGGSGGLEDLDDDEPPPRPAAKKVGFL</sequence>
<feature type="compositionally biased region" description="Pro residues" evidence="1">
    <location>
        <begin position="602"/>
        <end position="627"/>
    </location>
</feature>
<feature type="compositionally biased region" description="Pro residues" evidence="1">
    <location>
        <begin position="746"/>
        <end position="756"/>
    </location>
</feature>
<evidence type="ECO:0000256" key="2">
    <source>
        <dbReference type="SAM" id="Phobius"/>
    </source>
</evidence>
<feature type="compositionally biased region" description="Gly residues" evidence="1">
    <location>
        <begin position="812"/>
        <end position="826"/>
    </location>
</feature>
<evidence type="ECO:0000313" key="4">
    <source>
        <dbReference type="Proteomes" id="UP000612055"/>
    </source>
</evidence>
<accession>A0A835XDJ7</accession>
<feature type="transmembrane region" description="Helical" evidence="2">
    <location>
        <begin position="271"/>
        <end position="297"/>
    </location>
</feature>
<feature type="compositionally biased region" description="Polar residues" evidence="1">
    <location>
        <begin position="12"/>
        <end position="23"/>
    </location>
</feature>
<gene>
    <name evidence="3" type="ORF">HYH03_019037</name>
</gene>
<keyword evidence="4" id="KW-1185">Reference proteome</keyword>
<feature type="compositionally biased region" description="Low complexity" evidence="1">
    <location>
        <begin position="485"/>
        <end position="497"/>
    </location>
</feature>
<feature type="compositionally biased region" description="Gly residues" evidence="1">
    <location>
        <begin position="632"/>
        <end position="643"/>
    </location>
</feature>
<dbReference type="AlphaFoldDB" id="A0A835XDJ7"/>
<keyword evidence="2" id="KW-1133">Transmembrane helix</keyword>
<name>A0A835XDJ7_9CHLO</name>
<dbReference type="Proteomes" id="UP000612055">
    <property type="component" value="Unassembled WGS sequence"/>
</dbReference>
<feature type="region of interest" description="Disordered" evidence="1">
    <location>
        <begin position="371"/>
        <end position="902"/>
    </location>
</feature>
<evidence type="ECO:0000256" key="1">
    <source>
        <dbReference type="SAM" id="MobiDB-lite"/>
    </source>
</evidence>
<keyword evidence="2" id="KW-0812">Transmembrane</keyword>
<feature type="compositionally biased region" description="Polar residues" evidence="1">
    <location>
        <begin position="679"/>
        <end position="693"/>
    </location>
</feature>
<feature type="compositionally biased region" description="Pro residues" evidence="1">
    <location>
        <begin position="383"/>
        <end position="394"/>
    </location>
</feature>
<proteinExistence type="predicted"/>
<organism evidence="3 4">
    <name type="scientific">Edaphochlamys debaryana</name>
    <dbReference type="NCBI Taxonomy" id="47281"/>
    <lineage>
        <taxon>Eukaryota</taxon>
        <taxon>Viridiplantae</taxon>
        <taxon>Chlorophyta</taxon>
        <taxon>core chlorophytes</taxon>
        <taxon>Chlorophyceae</taxon>
        <taxon>CS clade</taxon>
        <taxon>Chlamydomonadales</taxon>
        <taxon>Chlamydomonadales incertae sedis</taxon>
        <taxon>Edaphochlamys</taxon>
    </lineage>
</organism>